<protein>
    <recommendedName>
        <fullName evidence="3">Transposase Tc1-like domain-containing protein</fullName>
    </recommendedName>
</protein>
<evidence type="ECO:0000313" key="2">
    <source>
        <dbReference type="Proteomes" id="UP000472260"/>
    </source>
</evidence>
<dbReference type="AlphaFoldDB" id="A0A671NNV5"/>
<evidence type="ECO:0008006" key="3">
    <source>
        <dbReference type="Google" id="ProtNLM"/>
    </source>
</evidence>
<dbReference type="Proteomes" id="UP000472260">
    <property type="component" value="Unassembled WGS sequence"/>
</dbReference>
<evidence type="ECO:0000313" key="1">
    <source>
        <dbReference type="Ensembl" id="ENSSANP00000045060.1"/>
    </source>
</evidence>
<reference evidence="1" key="1">
    <citation type="submission" date="2025-08" db="UniProtKB">
        <authorList>
            <consortium name="Ensembl"/>
        </authorList>
    </citation>
    <scope>IDENTIFICATION</scope>
</reference>
<sequence length="147" mass="16963">MVELDELPKLKFKGYMKISKTLNIPSDTAGSLIPSLKMCCTRKPLRVLKKKHNIIINLNRATEKNLQCTYGLRVGASCRMPLLTKKNIKEFWKNVLWSDVTKLELLDPWISGMSGAKKAGEHHLHGQTWRRTSPVMGVFYCYRKWKS</sequence>
<name>A0A671NNV5_9TELE</name>
<proteinExistence type="predicted"/>
<dbReference type="Ensembl" id="ENSSANT00000047925.1">
    <property type="protein sequence ID" value="ENSSANP00000045060.1"/>
    <property type="gene ID" value="ENSSANG00000022746.1"/>
</dbReference>
<accession>A0A671NNV5</accession>
<organism evidence="1 2">
    <name type="scientific">Sinocyclocheilus anshuiensis</name>
    <dbReference type="NCBI Taxonomy" id="1608454"/>
    <lineage>
        <taxon>Eukaryota</taxon>
        <taxon>Metazoa</taxon>
        <taxon>Chordata</taxon>
        <taxon>Craniata</taxon>
        <taxon>Vertebrata</taxon>
        <taxon>Euteleostomi</taxon>
        <taxon>Actinopterygii</taxon>
        <taxon>Neopterygii</taxon>
        <taxon>Teleostei</taxon>
        <taxon>Ostariophysi</taxon>
        <taxon>Cypriniformes</taxon>
        <taxon>Cyprinidae</taxon>
        <taxon>Cyprininae</taxon>
        <taxon>Sinocyclocheilus</taxon>
    </lineage>
</organism>
<reference evidence="1" key="2">
    <citation type="submission" date="2025-09" db="UniProtKB">
        <authorList>
            <consortium name="Ensembl"/>
        </authorList>
    </citation>
    <scope>IDENTIFICATION</scope>
</reference>
<keyword evidence="2" id="KW-1185">Reference proteome</keyword>